<dbReference type="Pfam" id="PF00702">
    <property type="entry name" value="Hydrolase"/>
    <property type="match status" value="1"/>
</dbReference>
<organism evidence="6 7">
    <name type="scientific">Marinitenerispora sediminis</name>
    <dbReference type="NCBI Taxonomy" id="1931232"/>
    <lineage>
        <taxon>Bacteria</taxon>
        <taxon>Bacillati</taxon>
        <taxon>Actinomycetota</taxon>
        <taxon>Actinomycetes</taxon>
        <taxon>Streptosporangiales</taxon>
        <taxon>Nocardiopsidaceae</taxon>
        <taxon>Marinitenerispora</taxon>
    </lineage>
</organism>
<dbReference type="InterPro" id="IPR023214">
    <property type="entry name" value="HAD_sf"/>
</dbReference>
<accession>A0A368T1H3</accession>
<evidence type="ECO:0000256" key="2">
    <source>
        <dbReference type="ARBA" id="ARBA00006171"/>
    </source>
</evidence>
<dbReference type="OrthoDB" id="9797743at2"/>
<dbReference type="SUPFAM" id="SSF56784">
    <property type="entry name" value="HAD-like"/>
    <property type="match status" value="1"/>
</dbReference>
<comment type="cofactor">
    <cofactor evidence="1">
        <name>Mg(2+)</name>
        <dbReference type="ChEBI" id="CHEBI:18420"/>
    </cofactor>
</comment>
<gene>
    <name evidence="6" type="ORF">DEF24_19585</name>
</gene>
<dbReference type="Gene3D" id="1.10.150.240">
    <property type="entry name" value="Putative phosphatase, domain 2"/>
    <property type="match status" value="1"/>
</dbReference>
<keyword evidence="6" id="KW-0378">Hydrolase</keyword>
<dbReference type="InterPro" id="IPR051600">
    <property type="entry name" value="Beta-PGM-like"/>
</dbReference>
<dbReference type="GO" id="GO:0016787">
    <property type="term" value="F:hydrolase activity"/>
    <property type="evidence" value="ECO:0007669"/>
    <property type="project" value="UniProtKB-KW"/>
</dbReference>
<sequence length="256" mass="27281">MPHAKAVVMPVEHLSAMIFGTDGVVTDTARIHAAAWKRTFDEFLRVRARRDSGRFEPFDMRADYLRYVDGRPRLEGVRTFLGARGITLPEEAPGDDPGATTPAALSDRKDRYFLEHVRHYGVAAHSSTVALVRGLLDRGIATATVSASRNCAAVLRAAGAADLFDVRVDGIDVARLRLPGTPDPALLLEAAARLGVPPARAGVVENACPGVTAARRGRFGLVVGLDPGGHTTELYRQGADVVVTDLGDLTLPEVAG</sequence>
<proteinExistence type="inferred from homology"/>
<evidence type="ECO:0000256" key="5">
    <source>
        <dbReference type="ARBA" id="ARBA00023277"/>
    </source>
</evidence>
<name>A0A368T1H3_9ACTN</name>
<dbReference type="PANTHER" id="PTHR46193">
    <property type="entry name" value="6-PHOSPHOGLUCONATE PHOSPHATASE"/>
    <property type="match status" value="1"/>
</dbReference>
<dbReference type="GO" id="GO:0046872">
    <property type="term" value="F:metal ion binding"/>
    <property type="evidence" value="ECO:0007669"/>
    <property type="project" value="UniProtKB-KW"/>
</dbReference>
<keyword evidence="5" id="KW-0119">Carbohydrate metabolism</keyword>
<comment type="similarity">
    <text evidence="2">Belongs to the HAD-like hydrolase superfamily. CbbY/CbbZ/Gph/YieH family.</text>
</comment>
<evidence type="ECO:0000256" key="4">
    <source>
        <dbReference type="ARBA" id="ARBA00022842"/>
    </source>
</evidence>
<keyword evidence="7" id="KW-1185">Reference proteome</keyword>
<evidence type="ECO:0000256" key="1">
    <source>
        <dbReference type="ARBA" id="ARBA00001946"/>
    </source>
</evidence>
<dbReference type="InterPro" id="IPR036412">
    <property type="entry name" value="HAD-like_sf"/>
</dbReference>
<protein>
    <submittedName>
        <fullName evidence="6">Hydrolase</fullName>
    </submittedName>
</protein>
<dbReference type="AlphaFoldDB" id="A0A368T1H3"/>
<evidence type="ECO:0000313" key="6">
    <source>
        <dbReference type="EMBL" id="RCV54191.1"/>
    </source>
</evidence>
<keyword evidence="4" id="KW-0460">Magnesium</keyword>
<dbReference type="PANTHER" id="PTHR46193:SF18">
    <property type="entry name" value="HEXITOL PHOSPHATASE B"/>
    <property type="match status" value="1"/>
</dbReference>
<evidence type="ECO:0000313" key="7">
    <source>
        <dbReference type="Proteomes" id="UP000253318"/>
    </source>
</evidence>
<dbReference type="Proteomes" id="UP000253318">
    <property type="component" value="Unassembled WGS sequence"/>
</dbReference>
<dbReference type="InterPro" id="IPR023198">
    <property type="entry name" value="PGP-like_dom2"/>
</dbReference>
<dbReference type="EMBL" id="QEIN01000172">
    <property type="protein sequence ID" value="RCV54191.1"/>
    <property type="molecule type" value="Genomic_DNA"/>
</dbReference>
<reference evidence="6 7" key="1">
    <citation type="submission" date="2018-04" db="EMBL/GenBank/DDBJ databases">
        <title>Novel actinobacteria from marine sediment.</title>
        <authorList>
            <person name="Ng Z.Y."/>
            <person name="Tan G.Y.A."/>
        </authorList>
    </citation>
    <scope>NUCLEOTIDE SEQUENCE [LARGE SCALE GENOMIC DNA]</scope>
    <source>
        <strain evidence="6 7">TPS81</strain>
    </source>
</reference>
<dbReference type="Gene3D" id="3.40.50.1000">
    <property type="entry name" value="HAD superfamily/HAD-like"/>
    <property type="match status" value="1"/>
</dbReference>
<dbReference type="RefSeq" id="WP_114400562.1">
    <property type="nucleotide sequence ID" value="NZ_QEIM01000245.1"/>
</dbReference>
<comment type="caution">
    <text evidence="6">The sequence shown here is derived from an EMBL/GenBank/DDBJ whole genome shotgun (WGS) entry which is preliminary data.</text>
</comment>
<keyword evidence="3" id="KW-0479">Metal-binding</keyword>
<evidence type="ECO:0000256" key="3">
    <source>
        <dbReference type="ARBA" id="ARBA00022723"/>
    </source>
</evidence>